<feature type="region of interest" description="Disordered" evidence="1">
    <location>
        <begin position="148"/>
        <end position="239"/>
    </location>
</feature>
<protein>
    <submittedName>
        <fullName evidence="2">Uncharacterized protein</fullName>
    </submittedName>
</protein>
<dbReference type="OrthoDB" id="6774481at2759"/>
<evidence type="ECO:0000313" key="3">
    <source>
        <dbReference type="Proteomes" id="UP001152799"/>
    </source>
</evidence>
<dbReference type="EMBL" id="OU892281">
    <property type="protein sequence ID" value="CAG9769723.1"/>
    <property type="molecule type" value="Genomic_DNA"/>
</dbReference>
<dbReference type="PANTHER" id="PTHR10773:SF19">
    <property type="match status" value="1"/>
</dbReference>
<organism evidence="2 3">
    <name type="scientific">Ceutorhynchus assimilis</name>
    <name type="common">cabbage seed weevil</name>
    <dbReference type="NCBI Taxonomy" id="467358"/>
    <lineage>
        <taxon>Eukaryota</taxon>
        <taxon>Metazoa</taxon>
        <taxon>Ecdysozoa</taxon>
        <taxon>Arthropoda</taxon>
        <taxon>Hexapoda</taxon>
        <taxon>Insecta</taxon>
        <taxon>Pterygota</taxon>
        <taxon>Neoptera</taxon>
        <taxon>Endopterygota</taxon>
        <taxon>Coleoptera</taxon>
        <taxon>Polyphaga</taxon>
        <taxon>Cucujiformia</taxon>
        <taxon>Curculionidae</taxon>
        <taxon>Ceutorhynchinae</taxon>
        <taxon>Ceutorhynchus</taxon>
    </lineage>
</organism>
<evidence type="ECO:0000256" key="1">
    <source>
        <dbReference type="SAM" id="MobiDB-lite"/>
    </source>
</evidence>
<keyword evidence="3" id="KW-1185">Reference proteome</keyword>
<dbReference type="Proteomes" id="UP001152799">
    <property type="component" value="Chromosome 5"/>
</dbReference>
<feature type="compositionally biased region" description="Low complexity" evidence="1">
    <location>
        <begin position="175"/>
        <end position="203"/>
    </location>
</feature>
<reference evidence="2" key="1">
    <citation type="submission" date="2022-01" db="EMBL/GenBank/DDBJ databases">
        <authorList>
            <person name="King R."/>
        </authorList>
    </citation>
    <scope>NUCLEOTIDE SEQUENCE</scope>
</reference>
<proteinExistence type="predicted"/>
<name>A0A9N9QQG0_9CUCU</name>
<dbReference type="AlphaFoldDB" id="A0A9N9QQG0"/>
<feature type="compositionally biased region" description="Basic and acidic residues" evidence="1">
    <location>
        <begin position="158"/>
        <end position="170"/>
    </location>
</feature>
<accession>A0A9N9QQG0</accession>
<sequence>MVLQEPLLDIANQIVTENIPSSHSNDSKDIAFSISPFCLQDDTPLILKDTTSAGVSQQPVYPLSGENIDTTDSAVEEFSKIVHTTERSGCEKQFALMDNKENECNNTSNSINSKQFEYEISEYVNPTKLYITRKRKENYQISPVYSNESDVDLSDTDPIYKGEQDDKMEKIQIFSRSNSSSTSNDTSSSSSSDTSRSSSSTSSGENTPSTSKNTKKRTRNPEKWKQNLTKRLRNTGQSYVSMSKSKKIFAARSVKPPCPGKCRLKCKDNINENERASIFEKFWNLSDINKQRLFVQFCLRNVSPRYKYTNAERPREENKAFYFTTDNDRVRVCKVFFKNTLDITDRMIRTTIAKIDLNGFVSDDLRGTHTSHTEIDPELLADIKNHINSIPRIESHYLRANTTRIDEEDDDILHTEDEDSDV</sequence>
<gene>
    <name evidence="2" type="ORF">CEUTPL_LOCUS10225</name>
</gene>
<dbReference type="PANTHER" id="PTHR10773">
    <property type="entry name" value="DNA-DIRECTED RNA POLYMERASES I, II, AND III SUBUNIT RPABC2"/>
    <property type="match status" value="1"/>
</dbReference>
<evidence type="ECO:0000313" key="2">
    <source>
        <dbReference type="EMBL" id="CAG9769723.1"/>
    </source>
</evidence>